<reference evidence="6 7" key="1">
    <citation type="submission" date="2016-10" db="EMBL/GenBank/DDBJ databases">
        <authorList>
            <person name="de Groot N.N."/>
        </authorList>
    </citation>
    <scope>NUCLEOTIDE SEQUENCE [LARGE SCALE GENOMIC DNA]</scope>
    <source>
        <strain evidence="6 7">CGMCC 1.10238</strain>
    </source>
</reference>
<evidence type="ECO:0000259" key="4">
    <source>
        <dbReference type="Pfam" id="PF04715"/>
    </source>
</evidence>
<evidence type="ECO:0000313" key="7">
    <source>
        <dbReference type="Proteomes" id="UP000198809"/>
    </source>
</evidence>
<evidence type="ECO:0000313" key="8">
    <source>
        <dbReference type="Proteomes" id="UP000683429"/>
    </source>
</evidence>
<dbReference type="PANTHER" id="PTHR11236">
    <property type="entry name" value="AMINOBENZOATE/ANTHRANILATE SYNTHASE"/>
    <property type="match status" value="1"/>
</dbReference>
<evidence type="ECO:0000259" key="3">
    <source>
        <dbReference type="Pfam" id="PF00425"/>
    </source>
</evidence>
<protein>
    <submittedName>
        <fullName evidence="5">Chorismate-binding protein</fullName>
    </submittedName>
    <submittedName>
        <fullName evidence="6">Para-aminobenzoate synthetase</fullName>
    </submittedName>
</protein>
<dbReference type="Proteomes" id="UP000198809">
    <property type="component" value="Unassembled WGS sequence"/>
</dbReference>
<dbReference type="Gene3D" id="3.60.120.10">
    <property type="entry name" value="Anthranilate synthase"/>
    <property type="match status" value="1"/>
</dbReference>
<feature type="domain" description="Chorismate-utilising enzyme C-terminal" evidence="3">
    <location>
        <begin position="449"/>
        <end position="703"/>
    </location>
</feature>
<dbReference type="InterPro" id="IPR017926">
    <property type="entry name" value="GATASE"/>
</dbReference>
<dbReference type="PANTHER" id="PTHR11236:SF9">
    <property type="entry name" value="ANTHRANILATE SYNTHASE COMPONENT 1"/>
    <property type="match status" value="1"/>
</dbReference>
<dbReference type="InterPro" id="IPR019999">
    <property type="entry name" value="Anth_synth_I-like"/>
</dbReference>
<dbReference type="EMBL" id="FODH01000031">
    <property type="protein sequence ID" value="SEP21606.1"/>
    <property type="molecule type" value="Genomic_DNA"/>
</dbReference>
<dbReference type="AlphaFoldDB" id="A0A1H8W1T8"/>
<dbReference type="InterPro" id="IPR006221">
    <property type="entry name" value="TrpG/PapA_dom"/>
</dbReference>
<dbReference type="InterPro" id="IPR005801">
    <property type="entry name" value="ADC_synthase"/>
</dbReference>
<dbReference type="FunFam" id="3.40.50.880:FF:000003">
    <property type="entry name" value="Anthranilate synthase component II"/>
    <property type="match status" value="1"/>
</dbReference>
<accession>A0A1H8W1T8</accession>
<dbReference type="RefSeq" id="WP_051499520.1">
    <property type="nucleotide sequence ID" value="NZ_CP076607.1"/>
</dbReference>
<evidence type="ECO:0000256" key="1">
    <source>
        <dbReference type="ARBA" id="ARBA00022962"/>
    </source>
</evidence>
<dbReference type="NCBIfam" id="TIGR00566">
    <property type="entry name" value="trpG_papA"/>
    <property type="match status" value="1"/>
</dbReference>
<evidence type="ECO:0000313" key="6">
    <source>
        <dbReference type="EMBL" id="SEP21606.1"/>
    </source>
</evidence>
<dbReference type="InterPro" id="IPR006805">
    <property type="entry name" value="Anth_synth_I_N"/>
</dbReference>
<dbReference type="PRINTS" id="PR00099">
    <property type="entry name" value="CPSGATASE"/>
</dbReference>
<dbReference type="PRINTS" id="PR00097">
    <property type="entry name" value="ANTSNTHASEII"/>
</dbReference>
<dbReference type="Proteomes" id="UP000683429">
    <property type="component" value="Chromosome"/>
</dbReference>
<organism evidence="6 7">
    <name type="scientific">Paenibacillus sophorae</name>
    <dbReference type="NCBI Taxonomy" id="1333845"/>
    <lineage>
        <taxon>Bacteria</taxon>
        <taxon>Bacillati</taxon>
        <taxon>Bacillota</taxon>
        <taxon>Bacilli</taxon>
        <taxon>Bacillales</taxon>
        <taxon>Paenibacillaceae</taxon>
        <taxon>Paenibacillus</taxon>
    </lineage>
</organism>
<name>A0A1H8W1T8_9BACL</name>
<dbReference type="SUPFAM" id="SSF56322">
    <property type="entry name" value="ADC synthase"/>
    <property type="match status" value="1"/>
</dbReference>
<dbReference type="SUPFAM" id="SSF52317">
    <property type="entry name" value="Class I glutamine amidotransferase-like"/>
    <property type="match status" value="1"/>
</dbReference>
<feature type="domain" description="Glutamine amidotransferase" evidence="2">
    <location>
        <begin position="4"/>
        <end position="185"/>
    </location>
</feature>
<keyword evidence="1" id="KW-0315">Glutamine amidotransferase</keyword>
<dbReference type="Pfam" id="PF00425">
    <property type="entry name" value="Chorismate_bind"/>
    <property type="match status" value="1"/>
</dbReference>
<dbReference type="EMBL" id="CP076607">
    <property type="protein sequence ID" value="QWU13754.1"/>
    <property type="molecule type" value="Genomic_DNA"/>
</dbReference>
<dbReference type="Gene3D" id="3.40.50.880">
    <property type="match status" value="1"/>
</dbReference>
<reference evidence="5 8" key="2">
    <citation type="submission" date="2021-06" db="EMBL/GenBank/DDBJ databases">
        <title>Whole genome sequence of Paenibacillus sophorae DSM23020 for comparative genomics.</title>
        <authorList>
            <person name="Kim M.-J."/>
            <person name="Lee G."/>
            <person name="Shin J.-H."/>
        </authorList>
    </citation>
    <scope>NUCLEOTIDE SEQUENCE [LARGE SCALE GENOMIC DNA]</scope>
    <source>
        <strain evidence="5 8">DSM 23020</strain>
    </source>
</reference>
<dbReference type="STRING" id="1333845.SAMN04487895_1313"/>
<dbReference type="PROSITE" id="PS51273">
    <property type="entry name" value="GATASE_TYPE_1"/>
    <property type="match status" value="1"/>
</dbReference>
<dbReference type="InterPro" id="IPR015890">
    <property type="entry name" value="Chorismate_C"/>
</dbReference>
<dbReference type="CDD" id="cd01743">
    <property type="entry name" value="GATase1_Anthranilate_Synthase"/>
    <property type="match status" value="1"/>
</dbReference>
<evidence type="ECO:0000313" key="5">
    <source>
        <dbReference type="EMBL" id="QWU13754.1"/>
    </source>
</evidence>
<gene>
    <name evidence="5" type="ORF">KP014_17435</name>
    <name evidence="6" type="ORF">SAMN04487895_1313</name>
</gene>
<dbReference type="GO" id="GO:0003824">
    <property type="term" value="F:catalytic activity"/>
    <property type="evidence" value="ECO:0007669"/>
    <property type="project" value="UniProtKB-ARBA"/>
</dbReference>
<feature type="domain" description="Anthranilate synthase component I N-terminal" evidence="4">
    <location>
        <begin position="245"/>
        <end position="399"/>
    </location>
</feature>
<sequence>MNILLIDNYDSFTFNIYQYLLELGHHVECYRNDSISISDIERKHPDMIFISPGPKAPKDAGICLDVVRYFAGKISIFGVCLGHQTIGEAFGARIVHAKSLFHGKMSTIISRHKGIMEHMNEFTATRYHSLAIERQSLPPCLEITCETSDGEIMGVKHRDYNIEGVQFHPESIMTDNGKALLQSFINRTKMLHSQCEPSSYPNSQIEPQFLKYSDSALHHAPASSIDVPQYATQLNLDKAFFDIFAELYSNFGEENVFLLDSAHGPKIDCSDDIIGLFPKFDLVIEKGKMYVQSNHPSLLQLFKHNFISLYAEQEDCFVLADGIKFSDIFPVISKMFNMDPKHNLKIRYSHGLVGFFTYEYLHYLEMIERSNIQDLAIPDVHLTYYSCILKHDSINRITTIINNSIVDSCQAEYVSLMRLLTASYKGSPKGDVISRNMDHAADYTLTMDEEQYYKKVAKAKQYIVDGEIFQVQLGARVHTTTSASSLDIYRLLREVNPSPYMFLWKRGACALIGNSPELQLKVQNEKVLIRPIAGTSKGKGRTPEDREVVIHNLVNSEKEQAEHIMLVDLARNDIGRIAKPGSVMVDELMEVSEFSHVFHLVSSVTGTIPNNVNTMKLFEATFPAGTLTGAPKIRAMEIIQELEEYERGPYGGALGFFDFNGDIVSTIIIRTIVKIDEDLYLQASAGIVSDSTDIDEWNEIQFKTDAIRHVLSEIRRPAPTL</sequence>
<evidence type="ECO:0000259" key="2">
    <source>
        <dbReference type="Pfam" id="PF00117"/>
    </source>
</evidence>
<dbReference type="InterPro" id="IPR029062">
    <property type="entry name" value="Class_I_gatase-like"/>
</dbReference>
<dbReference type="Pfam" id="PF00117">
    <property type="entry name" value="GATase"/>
    <property type="match status" value="1"/>
</dbReference>
<proteinExistence type="predicted"/>
<dbReference type="PRINTS" id="PR00096">
    <property type="entry name" value="GATASE"/>
</dbReference>
<keyword evidence="8" id="KW-1185">Reference proteome</keyword>
<dbReference type="OrthoDB" id="9803598at2"/>
<dbReference type="GO" id="GO:0000162">
    <property type="term" value="P:L-tryptophan biosynthetic process"/>
    <property type="evidence" value="ECO:0007669"/>
    <property type="project" value="TreeGrafter"/>
</dbReference>
<dbReference type="Pfam" id="PF04715">
    <property type="entry name" value="Anth_synt_I_N"/>
    <property type="match status" value="1"/>
</dbReference>